<dbReference type="EMBL" id="FOBW01000010">
    <property type="protein sequence ID" value="SEN21646.1"/>
    <property type="molecule type" value="Genomic_DNA"/>
</dbReference>
<reference evidence="10" key="1">
    <citation type="submission" date="2016-10" db="EMBL/GenBank/DDBJ databases">
        <authorList>
            <person name="Varghese N."/>
            <person name="Submissions S."/>
        </authorList>
    </citation>
    <scope>NUCLEOTIDE SEQUENCE [LARGE SCALE GENOMIC DNA]</scope>
    <source>
        <strain evidence="10">B48,IBRC-M 10115,DSM 25386,CECT 8001</strain>
    </source>
</reference>
<keyword evidence="6 8" id="KW-1133">Transmembrane helix</keyword>
<feature type="transmembrane region" description="Helical" evidence="8">
    <location>
        <begin position="94"/>
        <end position="111"/>
    </location>
</feature>
<keyword evidence="7 8" id="KW-0472">Membrane</keyword>
<feature type="transmembrane region" description="Helical" evidence="8">
    <location>
        <begin position="315"/>
        <end position="334"/>
    </location>
</feature>
<accession>A0A1H8EQI6</accession>
<evidence type="ECO:0000256" key="4">
    <source>
        <dbReference type="ARBA" id="ARBA00022544"/>
    </source>
</evidence>
<evidence type="ECO:0000256" key="6">
    <source>
        <dbReference type="ARBA" id="ARBA00022989"/>
    </source>
</evidence>
<feature type="transmembrane region" description="Helical" evidence="8">
    <location>
        <begin position="282"/>
        <end position="303"/>
    </location>
</feature>
<evidence type="ECO:0000256" key="2">
    <source>
        <dbReference type="ARBA" id="ARBA00007998"/>
    </source>
</evidence>
<feature type="transmembrane region" description="Helical" evidence="8">
    <location>
        <begin position="131"/>
        <end position="150"/>
    </location>
</feature>
<dbReference type="NCBIfam" id="TIGR00912">
    <property type="entry name" value="2A0309"/>
    <property type="match status" value="1"/>
</dbReference>
<dbReference type="Proteomes" id="UP000198553">
    <property type="component" value="Unassembled WGS sequence"/>
</dbReference>
<dbReference type="AlphaFoldDB" id="A0A1H8EQI6"/>
<evidence type="ECO:0000256" key="3">
    <source>
        <dbReference type="ARBA" id="ARBA00022448"/>
    </source>
</evidence>
<evidence type="ECO:0000256" key="1">
    <source>
        <dbReference type="ARBA" id="ARBA00004141"/>
    </source>
</evidence>
<feature type="transmembrane region" description="Helical" evidence="8">
    <location>
        <begin position="53"/>
        <end position="73"/>
    </location>
</feature>
<evidence type="ECO:0000256" key="7">
    <source>
        <dbReference type="ARBA" id="ARBA00023136"/>
    </source>
</evidence>
<evidence type="ECO:0000256" key="8">
    <source>
        <dbReference type="SAM" id="Phobius"/>
    </source>
</evidence>
<protein>
    <submittedName>
        <fullName evidence="9">Spore germination protein</fullName>
    </submittedName>
</protein>
<dbReference type="RefSeq" id="WP_170843898.1">
    <property type="nucleotide sequence ID" value="NZ_FOBW01000010.1"/>
</dbReference>
<comment type="similarity">
    <text evidence="2">Belongs to the amino acid-polyamine-organocation (APC) superfamily. Spore germination protein (SGP) (TC 2.A.3.9) family.</text>
</comment>
<sequence>MAEPVNWQSGKNGGEILTEKISSFQLSILVANFLFTGVIISLPQVLAESSNQVSWLSPLVVLGVISGFLWLVVGKTKQLQRLSKTFLLGKPTKLERVFLVCFGILFITAAIRDLRALIDFVATVLLPTTPIDVMSILAGFIVIYMAAAGLEVIARVTVIQFITLAAVIIALPFMLMNGMELGNFQPIMDVDLLPGLAKSSFLLLSWAGEAIFILILIQNLDDVAGAKKATVRGIVVAMCLFALVVAVEVAVLGVDIVSVSSYPSLQMIQQINLTDFLDRLDLVIVTIWIPCFIAKIALDVYLVNRCLTSGKKQPNNIIIIPLGIALAHLSVLLFRNNTEHIEFSFYTWAVWGLALELLIGIIFIIRRKIS</sequence>
<feature type="transmembrane region" description="Helical" evidence="8">
    <location>
        <begin position="196"/>
        <end position="217"/>
    </location>
</feature>
<dbReference type="PANTHER" id="PTHR34975:SF2">
    <property type="entry name" value="SPORE GERMINATION PROTEIN A2"/>
    <property type="match status" value="1"/>
</dbReference>
<evidence type="ECO:0000256" key="5">
    <source>
        <dbReference type="ARBA" id="ARBA00022692"/>
    </source>
</evidence>
<proteinExistence type="inferred from homology"/>
<dbReference type="PANTHER" id="PTHR34975">
    <property type="entry name" value="SPORE GERMINATION PROTEIN A2"/>
    <property type="match status" value="1"/>
</dbReference>
<dbReference type="Pfam" id="PF03845">
    <property type="entry name" value="Spore_permease"/>
    <property type="match status" value="1"/>
</dbReference>
<name>A0A1H8EQI6_9BACI</name>
<feature type="transmembrane region" description="Helical" evidence="8">
    <location>
        <begin position="346"/>
        <end position="365"/>
    </location>
</feature>
<dbReference type="GO" id="GO:0016020">
    <property type="term" value="C:membrane"/>
    <property type="evidence" value="ECO:0007669"/>
    <property type="project" value="UniProtKB-SubCell"/>
</dbReference>
<keyword evidence="3" id="KW-0813">Transport</keyword>
<comment type="subcellular location">
    <subcellularLocation>
        <location evidence="1">Membrane</location>
        <topology evidence="1">Multi-pass membrane protein</topology>
    </subcellularLocation>
</comment>
<dbReference type="InterPro" id="IPR004761">
    <property type="entry name" value="Spore_GerAB"/>
</dbReference>
<keyword evidence="5 8" id="KW-0812">Transmembrane</keyword>
<keyword evidence="4" id="KW-0309">Germination</keyword>
<dbReference type="STRING" id="930146.SAMN05192533_11064"/>
<feature type="transmembrane region" description="Helical" evidence="8">
    <location>
        <begin position="229"/>
        <end position="262"/>
    </location>
</feature>
<dbReference type="GO" id="GO:0009847">
    <property type="term" value="P:spore germination"/>
    <property type="evidence" value="ECO:0007669"/>
    <property type="project" value="InterPro"/>
</dbReference>
<gene>
    <name evidence="9" type="ORF">SAMN05192533_11064</name>
</gene>
<feature type="transmembrane region" description="Helical" evidence="8">
    <location>
        <begin position="157"/>
        <end position="176"/>
    </location>
</feature>
<evidence type="ECO:0000313" key="9">
    <source>
        <dbReference type="EMBL" id="SEN21646.1"/>
    </source>
</evidence>
<keyword evidence="10" id="KW-1185">Reference proteome</keyword>
<evidence type="ECO:0000313" key="10">
    <source>
        <dbReference type="Proteomes" id="UP000198553"/>
    </source>
</evidence>
<organism evidence="9 10">
    <name type="scientific">Mesobacillus persicus</name>
    <dbReference type="NCBI Taxonomy" id="930146"/>
    <lineage>
        <taxon>Bacteria</taxon>
        <taxon>Bacillati</taxon>
        <taxon>Bacillota</taxon>
        <taxon>Bacilli</taxon>
        <taxon>Bacillales</taxon>
        <taxon>Bacillaceae</taxon>
        <taxon>Mesobacillus</taxon>
    </lineage>
</organism>
<feature type="transmembrane region" description="Helical" evidence="8">
    <location>
        <begin position="26"/>
        <end position="47"/>
    </location>
</feature>